<dbReference type="GO" id="GO:0008270">
    <property type="term" value="F:zinc ion binding"/>
    <property type="evidence" value="ECO:0007669"/>
    <property type="project" value="UniProtKB-KW"/>
</dbReference>
<organism evidence="5">
    <name type="scientific">Arabidopsis lyrata subsp. lyrata</name>
    <name type="common">Lyre-leaved rock-cress</name>
    <dbReference type="NCBI Taxonomy" id="81972"/>
    <lineage>
        <taxon>Eukaryota</taxon>
        <taxon>Viridiplantae</taxon>
        <taxon>Streptophyta</taxon>
        <taxon>Embryophyta</taxon>
        <taxon>Tracheophyta</taxon>
        <taxon>Spermatophyta</taxon>
        <taxon>Magnoliopsida</taxon>
        <taxon>eudicotyledons</taxon>
        <taxon>Gunneridae</taxon>
        <taxon>Pentapetalae</taxon>
        <taxon>rosids</taxon>
        <taxon>malvids</taxon>
        <taxon>Brassicales</taxon>
        <taxon>Brassicaceae</taxon>
        <taxon>Camelineae</taxon>
        <taxon>Arabidopsis</taxon>
    </lineage>
</organism>
<dbReference type="GO" id="GO:0003676">
    <property type="term" value="F:nucleic acid binding"/>
    <property type="evidence" value="ECO:0007669"/>
    <property type="project" value="InterPro"/>
</dbReference>
<evidence type="ECO:0000259" key="3">
    <source>
        <dbReference type="PROSITE" id="PS50158"/>
    </source>
</evidence>
<keyword evidence="1" id="KW-0862">Zinc</keyword>
<gene>
    <name evidence="4" type="ORF">ARALYDRAFT_337343</name>
</gene>
<dbReference type="Gramene" id="fgenesh1_pg.C_scaffold_1003908">
    <property type="protein sequence ID" value="fgenesh1_pg.C_scaffold_1003908"/>
    <property type="gene ID" value="fgenesh1_pg.C_scaffold_1003908"/>
</dbReference>
<evidence type="ECO:0000313" key="4">
    <source>
        <dbReference type="EMBL" id="EFH70599.1"/>
    </source>
</evidence>
<name>D7KIL5_ARALL</name>
<evidence type="ECO:0000256" key="2">
    <source>
        <dbReference type="SAM" id="MobiDB-lite"/>
    </source>
</evidence>
<accession>D7KIL5</accession>
<evidence type="ECO:0000313" key="5">
    <source>
        <dbReference type="Proteomes" id="UP000008694"/>
    </source>
</evidence>
<dbReference type="InterPro" id="IPR001878">
    <property type="entry name" value="Znf_CCHC"/>
</dbReference>
<keyword evidence="5" id="KW-1185">Reference proteome</keyword>
<sequence>MEDGCLDKTRNSVNNKSIGKRKMVDDILTTPIRCGRKYGDINGDSDVGTKNASSDGSLDKGVSGPNNVPRTPHLSPIGFSLQIDYESVEVEELMVEDSGGVRKEIITQRTRARNPHGHVLRMSSLEDVDLREPHDRPPPTILLGKENIDTNIVPVDCHVKTWSTDKDRGQPSPIGVDMDKIDNVDLREAQDIPHSTSLLGCDTIDNNIGPVSCRGKTRSADIDHTLQTNIVADTLSIVGDTNNPPDDRHERLDGQTPIILSATDNIDANVAPVNCSARTSSADNARGPINEALEQFTAVLRNMDPSGHNSQPLSTDDVYVPDSGITNFMGMERGQSSNADNTIQTRNPTHFTQNGKGGKKSKPNKCTTCGKNGHNRATCKNPI</sequence>
<keyword evidence="1" id="KW-0479">Metal-binding</keyword>
<evidence type="ECO:0000256" key="1">
    <source>
        <dbReference type="PROSITE-ProRule" id="PRU00047"/>
    </source>
</evidence>
<dbReference type="Proteomes" id="UP000008694">
    <property type="component" value="Unassembled WGS sequence"/>
</dbReference>
<dbReference type="EMBL" id="GL348713">
    <property type="protein sequence ID" value="EFH70599.1"/>
    <property type="molecule type" value="Genomic_DNA"/>
</dbReference>
<protein>
    <submittedName>
        <fullName evidence="4">Predicted protein</fullName>
    </submittedName>
</protein>
<feature type="region of interest" description="Disordered" evidence="2">
    <location>
        <begin position="38"/>
        <end position="73"/>
    </location>
</feature>
<dbReference type="AlphaFoldDB" id="D7KIL5"/>
<proteinExistence type="predicted"/>
<reference evidence="5" key="1">
    <citation type="journal article" date="2011" name="Nat. Genet.">
        <title>The Arabidopsis lyrata genome sequence and the basis of rapid genome size change.</title>
        <authorList>
            <person name="Hu T.T."/>
            <person name="Pattyn P."/>
            <person name="Bakker E.G."/>
            <person name="Cao J."/>
            <person name="Cheng J.-F."/>
            <person name="Clark R.M."/>
            <person name="Fahlgren N."/>
            <person name="Fawcett J.A."/>
            <person name="Grimwood J."/>
            <person name="Gundlach H."/>
            <person name="Haberer G."/>
            <person name="Hollister J.D."/>
            <person name="Ossowski S."/>
            <person name="Ottilar R.P."/>
            <person name="Salamov A.A."/>
            <person name="Schneeberger K."/>
            <person name="Spannagl M."/>
            <person name="Wang X."/>
            <person name="Yang L."/>
            <person name="Nasrallah M.E."/>
            <person name="Bergelson J."/>
            <person name="Carrington J.C."/>
            <person name="Gaut B.S."/>
            <person name="Schmutz J."/>
            <person name="Mayer K.F.X."/>
            <person name="Van de Peer Y."/>
            <person name="Grigoriev I.V."/>
            <person name="Nordborg M."/>
            <person name="Weigel D."/>
            <person name="Guo Y.-L."/>
        </authorList>
    </citation>
    <scope>NUCLEOTIDE SEQUENCE [LARGE SCALE GENOMIC DNA]</scope>
    <source>
        <strain evidence="5">cv. MN47</strain>
    </source>
</reference>
<feature type="compositionally biased region" description="Polar residues" evidence="2">
    <location>
        <begin position="336"/>
        <end position="354"/>
    </location>
</feature>
<feature type="region of interest" description="Disordered" evidence="2">
    <location>
        <begin position="336"/>
        <end position="363"/>
    </location>
</feature>
<feature type="domain" description="CCHC-type" evidence="3">
    <location>
        <begin position="365"/>
        <end position="381"/>
    </location>
</feature>
<keyword evidence="1" id="KW-0863">Zinc-finger</keyword>
<dbReference type="HOGENOM" id="CLU_722299_0_0_1"/>
<dbReference type="PROSITE" id="PS50158">
    <property type="entry name" value="ZF_CCHC"/>
    <property type="match status" value="1"/>
</dbReference>